<feature type="compositionally biased region" description="Low complexity" evidence="1">
    <location>
        <begin position="37"/>
        <end position="64"/>
    </location>
</feature>
<dbReference type="Proteomes" id="UP001215598">
    <property type="component" value="Unassembled WGS sequence"/>
</dbReference>
<accession>A0AAD7HKS1</accession>
<organism evidence="2 3">
    <name type="scientific">Mycena metata</name>
    <dbReference type="NCBI Taxonomy" id="1033252"/>
    <lineage>
        <taxon>Eukaryota</taxon>
        <taxon>Fungi</taxon>
        <taxon>Dikarya</taxon>
        <taxon>Basidiomycota</taxon>
        <taxon>Agaricomycotina</taxon>
        <taxon>Agaricomycetes</taxon>
        <taxon>Agaricomycetidae</taxon>
        <taxon>Agaricales</taxon>
        <taxon>Marasmiineae</taxon>
        <taxon>Mycenaceae</taxon>
        <taxon>Mycena</taxon>
    </lineage>
</organism>
<gene>
    <name evidence="2" type="ORF">B0H16DRAFT_1895991</name>
</gene>
<keyword evidence="3" id="KW-1185">Reference proteome</keyword>
<evidence type="ECO:0000313" key="3">
    <source>
        <dbReference type="Proteomes" id="UP001215598"/>
    </source>
</evidence>
<comment type="caution">
    <text evidence="2">The sequence shown here is derived from an EMBL/GenBank/DDBJ whole genome shotgun (WGS) entry which is preliminary data.</text>
</comment>
<feature type="compositionally biased region" description="Basic and acidic residues" evidence="1">
    <location>
        <begin position="1"/>
        <end position="23"/>
    </location>
</feature>
<sequence length="403" mass="43286">MDRPLGPRSQPPERHAAYEDIFGRRPQTHAPPPHAQRPPQQYHQQQQVYPQQQQQYHPQYQQYAPAPPPAYGYPARGGYQQYGGSTPSLRAPSVRSMAMHPPPPGAGPVYAPHASQSHLPPPQAQYAHGQHGQYAHTPAPPPAAYPPAADAQGLTPAQAYQAQVAARAPPSLSLSVDIGEERLGIDFEGEGGWGAPRSANGNGNGNGVNGMNGGGVIVEGEEGAEDGDDDEESELPWARGEFVRSVFPSFHGARASIHHRRQFAHASLVFLYPGTADVPASIVPHPMISVPHLARLRLLRSRPRPRPLPSISAAGRFGGGIRGPAGGLAPLGASTTIRLFATTTVRRAFPGTHSTCRGRQILSYCIPSLRLSSFLSSSFVFLIINLDDVLTTTRSFLNSRTTT</sequence>
<proteinExistence type="predicted"/>
<reference evidence="2" key="1">
    <citation type="submission" date="2023-03" db="EMBL/GenBank/DDBJ databases">
        <title>Massive genome expansion in bonnet fungi (Mycena s.s.) driven by repeated elements and novel gene families across ecological guilds.</title>
        <authorList>
            <consortium name="Lawrence Berkeley National Laboratory"/>
            <person name="Harder C.B."/>
            <person name="Miyauchi S."/>
            <person name="Viragh M."/>
            <person name="Kuo A."/>
            <person name="Thoen E."/>
            <person name="Andreopoulos B."/>
            <person name="Lu D."/>
            <person name="Skrede I."/>
            <person name="Drula E."/>
            <person name="Henrissat B."/>
            <person name="Morin E."/>
            <person name="Kohler A."/>
            <person name="Barry K."/>
            <person name="LaButti K."/>
            <person name="Morin E."/>
            <person name="Salamov A."/>
            <person name="Lipzen A."/>
            <person name="Mereny Z."/>
            <person name="Hegedus B."/>
            <person name="Baldrian P."/>
            <person name="Stursova M."/>
            <person name="Weitz H."/>
            <person name="Taylor A."/>
            <person name="Grigoriev I.V."/>
            <person name="Nagy L.G."/>
            <person name="Martin F."/>
            <person name="Kauserud H."/>
        </authorList>
    </citation>
    <scope>NUCLEOTIDE SEQUENCE</scope>
    <source>
        <strain evidence="2">CBHHK182m</strain>
    </source>
</reference>
<evidence type="ECO:0000313" key="2">
    <source>
        <dbReference type="EMBL" id="KAJ7722987.1"/>
    </source>
</evidence>
<evidence type="ECO:0000256" key="1">
    <source>
        <dbReference type="SAM" id="MobiDB-lite"/>
    </source>
</evidence>
<feature type="region of interest" description="Disordered" evidence="1">
    <location>
        <begin position="1"/>
        <end position="150"/>
    </location>
</feature>
<feature type="compositionally biased region" description="Low complexity" evidence="1">
    <location>
        <begin position="72"/>
        <end position="83"/>
    </location>
</feature>
<protein>
    <submittedName>
        <fullName evidence="2">Uncharacterized protein</fullName>
    </submittedName>
</protein>
<dbReference type="EMBL" id="JARKIB010000215">
    <property type="protein sequence ID" value="KAJ7722987.1"/>
    <property type="molecule type" value="Genomic_DNA"/>
</dbReference>
<name>A0AAD7HKS1_9AGAR</name>
<dbReference type="AlphaFoldDB" id="A0AAD7HKS1"/>